<accession>A0A2X2BTT2</accession>
<evidence type="ECO:0000313" key="1">
    <source>
        <dbReference type="EMBL" id="SPY96716.1"/>
    </source>
</evidence>
<evidence type="ECO:0000313" key="2">
    <source>
        <dbReference type="Proteomes" id="UP000251485"/>
    </source>
</evidence>
<keyword evidence="1" id="KW-0808">Transferase</keyword>
<protein>
    <submittedName>
        <fullName evidence="1">Acyl-CoA synthetase/acetyltransferase</fullName>
    </submittedName>
</protein>
<organism evidence="1 2">
    <name type="scientific">Proteus mirabilis</name>
    <dbReference type="NCBI Taxonomy" id="584"/>
    <lineage>
        <taxon>Bacteria</taxon>
        <taxon>Pseudomonadati</taxon>
        <taxon>Pseudomonadota</taxon>
        <taxon>Gammaproteobacteria</taxon>
        <taxon>Enterobacterales</taxon>
        <taxon>Morganellaceae</taxon>
        <taxon>Proteus</taxon>
    </lineage>
</organism>
<dbReference type="AlphaFoldDB" id="A0A2X2BTT2"/>
<dbReference type="GO" id="GO:0016740">
    <property type="term" value="F:transferase activity"/>
    <property type="evidence" value="ECO:0007669"/>
    <property type="project" value="UniProtKB-KW"/>
</dbReference>
<gene>
    <name evidence="1" type="ORF">NCTC10975_02446</name>
</gene>
<dbReference type="Proteomes" id="UP000251485">
    <property type="component" value="Unassembled WGS sequence"/>
</dbReference>
<reference evidence="1 2" key="1">
    <citation type="submission" date="2018-06" db="EMBL/GenBank/DDBJ databases">
        <authorList>
            <consortium name="Pathogen Informatics"/>
            <person name="Doyle S."/>
        </authorList>
    </citation>
    <scope>NUCLEOTIDE SEQUENCE [LARGE SCALE GENOMIC DNA]</scope>
    <source>
        <strain evidence="1 2">NCTC10975</strain>
    </source>
</reference>
<name>A0A2X2BTT2_PROMI</name>
<dbReference type="EMBL" id="UAUE01000020">
    <property type="protein sequence ID" value="SPY96716.1"/>
    <property type="molecule type" value="Genomic_DNA"/>
</dbReference>
<sequence>MEAYGFNTLPTWIAHNAQEAVSIAEKNRLSGRAEITLS</sequence>
<proteinExistence type="predicted"/>